<proteinExistence type="inferred from homology"/>
<evidence type="ECO:0000259" key="3">
    <source>
        <dbReference type="Pfam" id="PF10350"/>
    </source>
</evidence>
<evidence type="ECO:0000256" key="2">
    <source>
        <dbReference type="ARBA" id="ARBA00022694"/>
    </source>
</evidence>
<dbReference type="RefSeq" id="XP_033399867.1">
    <property type="nucleotide sequence ID" value="XM_033544010.1"/>
</dbReference>
<dbReference type="Pfam" id="PF10350">
    <property type="entry name" value="DUF2428"/>
    <property type="match status" value="1"/>
</dbReference>
<dbReference type="PANTHER" id="PTHR14387:SF0">
    <property type="entry name" value="DUF2428 DOMAIN-CONTAINING PROTEIN"/>
    <property type="match status" value="1"/>
</dbReference>
<reference evidence="6" key="1">
    <citation type="journal article" date="2020" name="Stud. Mycol.">
        <title>101 Dothideomycetes genomes: a test case for predicting lifestyles and emergence of pathogens.</title>
        <authorList>
            <person name="Haridas S."/>
            <person name="Albert R."/>
            <person name="Binder M."/>
            <person name="Bloem J."/>
            <person name="Labutti K."/>
            <person name="Salamov A."/>
            <person name="Andreopoulos B."/>
            <person name="Baker S."/>
            <person name="Barry K."/>
            <person name="Bills G."/>
            <person name="Bluhm B."/>
            <person name="Cannon C."/>
            <person name="Castanera R."/>
            <person name="Culley D."/>
            <person name="Daum C."/>
            <person name="Ezra D."/>
            <person name="Gonzalez J."/>
            <person name="Henrissat B."/>
            <person name="Kuo A."/>
            <person name="Liang C."/>
            <person name="Lipzen A."/>
            <person name="Lutzoni F."/>
            <person name="Magnuson J."/>
            <person name="Mondo S."/>
            <person name="Nolan M."/>
            <person name="Ohm R."/>
            <person name="Pangilinan J."/>
            <person name="Park H.-J."/>
            <person name="Ramirez L."/>
            <person name="Alfaro M."/>
            <person name="Sun H."/>
            <person name="Tritt A."/>
            <person name="Yoshinaga Y."/>
            <person name="Zwiers L.-H."/>
            <person name="Turgeon B."/>
            <person name="Goodwin S."/>
            <person name="Spatafora J."/>
            <person name="Crous P."/>
            <person name="Grigoriev I."/>
        </authorList>
    </citation>
    <scope>NUCLEOTIDE SEQUENCE</scope>
    <source>
        <strain evidence="6">CBS 121167</strain>
    </source>
</reference>
<protein>
    <submittedName>
        <fullName evidence="6">Uncharacterized protein</fullName>
    </submittedName>
</protein>
<gene>
    <name evidence="6" type="ORF">K452DRAFT_316890</name>
</gene>
<dbReference type="SUPFAM" id="SSF48371">
    <property type="entry name" value="ARM repeat"/>
    <property type="match status" value="1"/>
</dbReference>
<dbReference type="InterPro" id="IPR016024">
    <property type="entry name" value="ARM-type_fold"/>
</dbReference>
<dbReference type="Proteomes" id="UP000799438">
    <property type="component" value="Unassembled WGS sequence"/>
</dbReference>
<feature type="domain" description="tRNA (32-2'-O)-methyltransferase regulator THADA-like TPR repeats region" evidence="4">
    <location>
        <begin position="249"/>
        <end position="554"/>
    </location>
</feature>
<dbReference type="InterPro" id="IPR051954">
    <property type="entry name" value="tRNA_methyltransferase_THADA"/>
</dbReference>
<dbReference type="OrthoDB" id="73997at2759"/>
<dbReference type="EMBL" id="ML995480">
    <property type="protein sequence ID" value="KAF2144155.1"/>
    <property type="molecule type" value="Genomic_DNA"/>
</dbReference>
<dbReference type="PANTHER" id="PTHR14387">
    <property type="entry name" value="THADA/DEATH RECEPTOR INTERACTING PROTEIN"/>
    <property type="match status" value="1"/>
</dbReference>
<organism evidence="6 7">
    <name type="scientific">Aplosporella prunicola CBS 121167</name>
    <dbReference type="NCBI Taxonomy" id="1176127"/>
    <lineage>
        <taxon>Eukaryota</taxon>
        <taxon>Fungi</taxon>
        <taxon>Dikarya</taxon>
        <taxon>Ascomycota</taxon>
        <taxon>Pezizomycotina</taxon>
        <taxon>Dothideomycetes</taxon>
        <taxon>Dothideomycetes incertae sedis</taxon>
        <taxon>Botryosphaeriales</taxon>
        <taxon>Aplosporellaceae</taxon>
        <taxon>Aplosporella</taxon>
    </lineage>
</organism>
<comment type="similarity">
    <text evidence="1">Belongs to the THADA family.</text>
</comment>
<evidence type="ECO:0000259" key="4">
    <source>
        <dbReference type="Pfam" id="PF25150"/>
    </source>
</evidence>
<evidence type="ECO:0000259" key="5">
    <source>
        <dbReference type="Pfam" id="PF25151"/>
    </source>
</evidence>
<name>A0A6A6BLI3_9PEZI</name>
<dbReference type="GO" id="GO:0005829">
    <property type="term" value="C:cytosol"/>
    <property type="evidence" value="ECO:0007669"/>
    <property type="project" value="TreeGrafter"/>
</dbReference>
<dbReference type="InterPro" id="IPR019442">
    <property type="entry name" value="THADA/TRM732_DUF2428"/>
</dbReference>
<sequence length="1669" mass="185351">MSPALSVPVPVLFLQKLSKELAACVPANGASVSDESVKSLSDLLDALVETAALVNITASHRAGACNPLCSLLEKCQASSHKSISSLIWTKNIWRNLFDIFLDRVDNSKPKSSRQVLVLLTSLLLKDGTSRAQELRDETTLKLFEILFTEGDHSRVKPALQALAHFVQKELMSVDELLTKFDQWRSGRVVLCQQFSGANSAPKAFIFGIMNWVSHQDTTPAAGNMICTVLNYGRQQKVEQMITANAQAPVWVEPLESTIRRNPDSLHNFKSHVFPDLFKPMLSDYLQFLEYLHLDNHVRLRPSTGQEHEQSDELEASLLFNALQVGKDIGIVVEVDYRKCPRIEIRDGKVSIPDRLLGRLLCHERPETRLAALYLLVTTVAVTRPFTVETFNLLKRNLPYLHADTDANFRGEIASLTLQMVDRLRAAIAHLSKGNEGRPRASKRAKTSAQDVSVAPAVDIIDTAAILKAHTEFIKWFLQFLTSELHPTAAYQRHVSALKSLTHVMKSGLDPTVPQKALSKAAQEQIKWPYHIVILTPELVRVLFDLMMDPFDDVRHAASLLLKLGSLEKSKTDQRQPSGPVLNQKAENADPATLIEHAFSQFLERAEKIMLRSGRADHADGVARAYELLFERRGGELGPDSRAAKAPVEWMRTRQGIVDHLMQMLDATISAASSNLSIAVNQYPMHGILSGLRYIVDQPEFYGTMAQMDAQEIEQWKALHSRMLVGLRSIWTCVRDVLCNDAPEGHVPDDMEEEPDLTTKDILSYSWRALKEASSLLRVIVSKAPFELSNGAVILESSDFESLGKLCFVQLAELRHRGAFSTVAQTFAACCLRCSRSKNGEIRGLLVRWYEETLLCIRDKGAMITRRSAGLPSLITGICCAAPEGPLFERIMRDLKYEASQEGENSNIDGSHLPQVHALNCLKDVFTNTRLAQPSEPHIGEALSLAGSRLESNVWAIRNCGLMLFRALIDRLLGSGTTQNWKETDRLKVSRLSYKRYPNLLDIIVQLLTPRTESGNVGTQDLTATALEGVFPALQILQRARPPVDRRSEVQQLVLALTGSTHWHVRDMAARTIAALLGQEERVEWVLALLESEFLGQNGLHGMLSTVKYLVKQSCEEGDKDLKDDLDLFCFAMSEQYERLFKKNNCSYTKGAYVDILNLILTHAIMNKLPIGYYDGLLEDWDEIVCHQAKTVGTSPLRRALTLGSCLEKIHKSLTGTSRTAQVGELSKDLLHFYHGHEKSDSIAGTSIIVVEGLAPVLSPIIAQSSKEFQGSIAKFFWAVGNDTDNVERAAAARQALAELVDNGLPVSSLEAARKVNSENPDLVSLPMGHDSPSFAEGTLRLTGPILDLRSREEKPEKLVSELQNFVCRLECDLHEENPFPTRYAAVSSLAALEYIWTRDWRGTALEQPILDLSLVVYAALNDDEDEIRDVAASVVPRIIAGPRYTPSAKTVVPLTAARKLSLRLAHTYAQSERLCRAAVEKMLDSESGKEDNAPKALALSVQALLERARKESTALFAREKQNLFVDPVREAVVWCAALEQLAPAAVPRDLARTLGEWVVRGLAVLTETAKRDHDGALGWASKAEVWTLGMRVLCAADVLLAWRAKTRRVRVKSSSVKRAMREFADAGVEADVHGLLVASAEQVLAESVVEKLRLVRKRLIEVVGSENVV</sequence>
<keyword evidence="7" id="KW-1185">Reference proteome</keyword>
<evidence type="ECO:0000313" key="6">
    <source>
        <dbReference type="EMBL" id="KAF2144155.1"/>
    </source>
</evidence>
<dbReference type="Pfam" id="PF26523">
    <property type="entry name" value="Trm732_C"/>
    <property type="match status" value="1"/>
</dbReference>
<dbReference type="InterPro" id="IPR056842">
    <property type="entry name" value="THADA-like_TPR_C"/>
</dbReference>
<keyword evidence="2" id="KW-0819">tRNA processing</keyword>
<feature type="domain" description="DUF2428" evidence="3">
    <location>
        <begin position="718"/>
        <end position="955"/>
    </location>
</feature>
<dbReference type="GO" id="GO:0030488">
    <property type="term" value="P:tRNA methylation"/>
    <property type="evidence" value="ECO:0007669"/>
    <property type="project" value="TreeGrafter"/>
</dbReference>
<evidence type="ECO:0000313" key="7">
    <source>
        <dbReference type="Proteomes" id="UP000799438"/>
    </source>
</evidence>
<dbReference type="Pfam" id="PF25151">
    <property type="entry name" value="TPR_Trm732_C"/>
    <property type="match status" value="1"/>
</dbReference>
<dbReference type="GeneID" id="54301507"/>
<feature type="domain" description="tRNA (32-2'-O)-methyltransferase regulator THADA-like C-terminal TPR repeats region" evidence="5">
    <location>
        <begin position="957"/>
        <end position="1109"/>
    </location>
</feature>
<evidence type="ECO:0000256" key="1">
    <source>
        <dbReference type="ARBA" id="ARBA00010409"/>
    </source>
</evidence>
<dbReference type="Pfam" id="PF25150">
    <property type="entry name" value="TPR_Trm732"/>
    <property type="match status" value="1"/>
</dbReference>
<dbReference type="InterPro" id="IPR056843">
    <property type="entry name" value="THADA-like_TPR"/>
</dbReference>
<accession>A0A6A6BLI3</accession>